<name>A0ACC2N0Y7_9HYME</name>
<proteinExistence type="predicted"/>
<keyword evidence="2" id="KW-1185">Reference proteome</keyword>
<protein>
    <submittedName>
        <fullName evidence="1">Uncharacterized protein</fullName>
    </submittedName>
</protein>
<reference evidence="1" key="1">
    <citation type="submission" date="2023-04" db="EMBL/GenBank/DDBJ databases">
        <title>A chromosome-level genome assembly of the parasitoid wasp Eretmocerus hayati.</title>
        <authorList>
            <person name="Zhong Y."/>
            <person name="Liu S."/>
            <person name="Liu Y."/>
        </authorList>
    </citation>
    <scope>NUCLEOTIDE SEQUENCE</scope>
    <source>
        <strain evidence="1">ZJU_SS_LIU_2023</strain>
    </source>
</reference>
<organism evidence="1 2">
    <name type="scientific">Eretmocerus hayati</name>
    <dbReference type="NCBI Taxonomy" id="131215"/>
    <lineage>
        <taxon>Eukaryota</taxon>
        <taxon>Metazoa</taxon>
        <taxon>Ecdysozoa</taxon>
        <taxon>Arthropoda</taxon>
        <taxon>Hexapoda</taxon>
        <taxon>Insecta</taxon>
        <taxon>Pterygota</taxon>
        <taxon>Neoptera</taxon>
        <taxon>Endopterygota</taxon>
        <taxon>Hymenoptera</taxon>
        <taxon>Apocrita</taxon>
        <taxon>Proctotrupomorpha</taxon>
        <taxon>Chalcidoidea</taxon>
        <taxon>Aphelinidae</taxon>
        <taxon>Aphelininae</taxon>
        <taxon>Eretmocerus</taxon>
    </lineage>
</organism>
<sequence>MWNYECSLSTAQSNLYKAVRHGTVAEIKVSLNKYPNFTDDTRFSYMLLLMSLDRWHKSTSLLLIKNNCTVRYSFKTNRYKTPLYYALKKDDMTIFGELYKRGASIYDTDVNSETPLELIMQHQNPKFWNVVLKKIDFDSLNPNYQEHIDLFHAACYRGDLQIAKKFIEKKFSVNSRSDFRTEEWSGATPLQFALKGAGPKNEIVKYLLQFDVDFDVQDDQGNTLVLTALQISKDPSNLERSPLISRLIRHRSISNKYLDVIYKEYIGRSKEFHNRVNRYRLSHFHLLCSLNWDEQLKYFYGAGDENNDYFQEFNATFQGNPPILDTNDWILSRNKQMRIIELLAKNGASVNDKDSQDLTPIAATCHLPERTACTTPNYIIERKDGILEEITIRRTMIVQKLVRYGADVNSRERHGKPVFHTLFDQSSESVLEKNVAETLLKEGANVDIADSEGLTLLHYVVENLTKDVAFMYLRKDSLFIDLFLSFGANVNSKSKKGDSILHTSVKYHRSGVECREDLFVKLLEQSGVDLGVKNSIGDTPLHSAAKECQPFCVKSLLAAGANVNIENAQGHTPVTILQKILEDRNYELRKNEYSVYEIIVAHLKKLIKLDRPVSRKNKNCLDALHESSDSAIDVEIENEMKKLRSMKINQYTSLFKILVGNPEDMTNYVKNKDLMELMSSDEQDTEEKFVDKVFKAYIRRFNPEKACNLSNRDGISIFHLLCSLNWENEYENYSTKLLKIITFFLNKNINVNSSNRLKSGHDYAGYTALHFATCANSLKIVKLLLKYGADPSKCDAKGNTALHRLDYTDTNCGEILELLLKHGASIDAKNLENETPIHCAFYWQKRNKSFMNLILNASREVCNHTNSEGLSLLHIASTLDLRKVKIFVENGALVKARVTSGVDDETRDGTTPLHLACSEQLKYFYGAPDEYNDLFAPSNKIIKLSELVEENEDFDWALTRNKQIRIVELLLKHGASVNTKNSKKLCPLIVAIQTPSNWNPYDHDEQFQMSVLNEICIRQTVIVDLLLNYGANVDAQGHCKESLLHLLLKQSHQSPLVKILAENILRKGANVDALDFRGYSPLHIAVQESTYRINEKVYHRIDTSFIDLFLTYGANVNTRSENEDAPLHTAVKNYHSDADRKKIFVKLLEQPRININARNNIGDTPLHLAVRKQHSFCVKILLNAGANINIENNDGLSPICIIYKVMKVPPRHSGTIFVLLFKTVMDHVKNLMALGHFVSKKVTTSYQSLMKYQPIETQ</sequence>
<dbReference type="EMBL" id="CM056744">
    <property type="protein sequence ID" value="KAJ8664679.1"/>
    <property type="molecule type" value="Genomic_DNA"/>
</dbReference>
<evidence type="ECO:0000313" key="2">
    <source>
        <dbReference type="Proteomes" id="UP001239111"/>
    </source>
</evidence>
<dbReference type="Proteomes" id="UP001239111">
    <property type="component" value="Chromosome 4"/>
</dbReference>
<gene>
    <name evidence="1" type="ORF">QAD02_006341</name>
</gene>
<evidence type="ECO:0000313" key="1">
    <source>
        <dbReference type="EMBL" id="KAJ8664679.1"/>
    </source>
</evidence>
<comment type="caution">
    <text evidence="1">The sequence shown here is derived from an EMBL/GenBank/DDBJ whole genome shotgun (WGS) entry which is preliminary data.</text>
</comment>
<accession>A0ACC2N0Y7</accession>